<protein>
    <submittedName>
        <fullName evidence="10">Preprotein translocase subunit</fullName>
    </submittedName>
</protein>
<keyword evidence="2" id="KW-0813">Transport</keyword>
<evidence type="ECO:0000313" key="10">
    <source>
        <dbReference type="EMBL" id="AIJ05839.1"/>
    </source>
</evidence>
<evidence type="ECO:0000256" key="2">
    <source>
        <dbReference type="ARBA" id="ARBA00022448"/>
    </source>
</evidence>
<feature type="transmembrane region" description="Helical" evidence="9">
    <location>
        <begin position="33"/>
        <end position="52"/>
    </location>
</feature>
<keyword evidence="11" id="KW-1185">Reference proteome</keyword>
<evidence type="ECO:0000256" key="6">
    <source>
        <dbReference type="ARBA" id="ARBA00023010"/>
    </source>
</evidence>
<reference evidence="10 11" key="1">
    <citation type="journal article" date="2015" name="Int. J. Syst. Evol. Microbiol.">
        <title>M ethanocaldococcus bathoardescens sp. nov., a hyperthermophilic methanogen isolated from a volcanically active deep-sea hydrothermal vent.</title>
        <authorList>
            <person name="Stewart L.C."/>
            <person name="Jung J.H."/>
            <person name="Kim Y.T."/>
            <person name="Kwon S.W."/>
            <person name="Park C.S."/>
            <person name="Holden J.F."/>
        </authorList>
    </citation>
    <scope>NUCLEOTIDE SEQUENCE [LARGE SCALE GENOMIC DNA]</scope>
    <source>
        <strain evidence="10 11">JH146</strain>
    </source>
</reference>
<keyword evidence="3 9" id="KW-0812">Transmembrane</keyword>
<gene>
    <name evidence="10" type="ORF">JH146_0996</name>
</gene>
<dbReference type="Proteomes" id="UP000028781">
    <property type="component" value="Chromosome"/>
</dbReference>
<comment type="similarity">
    <text evidence="1">Belongs to the SEC61-beta family.</text>
</comment>
<keyword evidence="7 9" id="KW-0472">Membrane</keyword>
<dbReference type="GeneID" id="24891605"/>
<keyword evidence="6" id="KW-0811">Translocation</keyword>
<evidence type="ECO:0000313" key="11">
    <source>
        <dbReference type="Proteomes" id="UP000028781"/>
    </source>
</evidence>
<dbReference type="RefSeq" id="WP_048201983.1">
    <property type="nucleotide sequence ID" value="NZ_CP009149.1"/>
</dbReference>
<dbReference type="SUPFAM" id="SSF103460">
    <property type="entry name" value="Sec-beta subunit"/>
    <property type="match status" value="1"/>
</dbReference>
<evidence type="ECO:0000256" key="5">
    <source>
        <dbReference type="ARBA" id="ARBA00022989"/>
    </source>
</evidence>
<dbReference type="HOGENOM" id="CLU_3057121_0_0_2"/>
<dbReference type="KEGG" id="mjh:JH146_0996"/>
<organism evidence="10 11">
    <name type="scientific">Methanocaldococcus bathoardescens</name>
    <dbReference type="NCBI Taxonomy" id="1301915"/>
    <lineage>
        <taxon>Archaea</taxon>
        <taxon>Methanobacteriati</taxon>
        <taxon>Methanobacteriota</taxon>
        <taxon>Methanomada group</taxon>
        <taxon>Methanococci</taxon>
        <taxon>Methanococcales</taxon>
        <taxon>Methanocaldococcaceae</taxon>
        <taxon>Methanocaldococcus</taxon>
    </lineage>
</organism>
<evidence type="ECO:0000256" key="9">
    <source>
        <dbReference type="SAM" id="Phobius"/>
    </source>
</evidence>
<dbReference type="GO" id="GO:0012505">
    <property type="term" value="C:endomembrane system"/>
    <property type="evidence" value="ECO:0007669"/>
    <property type="project" value="UniProtKB-SubCell"/>
</dbReference>
<evidence type="ECO:0000256" key="3">
    <source>
        <dbReference type="ARBA" id="ARBA00022692"/>
    </source>
</evidence>
<dbReference type="OrthoDB" id="43651at2157"/>
<dbReference type="Pfam" id="PF03911">
    <property type="entry name" value="Sec61_beta"/>
    <property type="match status" value="1"/>
</dbReference>
<dbReference type="GO" id="GO:0015031">
    <property type="term" value="P:protein transport"/>
    <property type="evidence" value="ECO:0007669"/>
    <property type="project" value="UniProtKB-KW"/>
</dbReference>
<dbReference type="InterPro" id="IPR016482">
    <property type="entry name" value="SecG/Sec61-beta/Sbh"/>
</dbReference>
<keyword evidence="4" id="KW-0653">Protein transport</keyword>
<evidence type="ECO:0000256" key="4">
    <source>
        <dbReference type="ARBA" id="ARBA00022927"/>
    </source>
</evidence>
<sequence length="53" mass="5959">MSKREETGLATSAGLIRYMDETFSKVRVKPEHIIGITVAFVVIEAILTYGRFL</sequence>
<comment type="subcellular location">
    <subcellularLocation>
        <location evidence="8">Endomembrane system</location>
        <topology evidence="8">Single-pass membrane protein</topology>
    </subcellularLocation>
</comment>
<keyword evidence="5 9" id="KW-1133">Transmembrane helix</keyword>
<dbReference type="EMBL" id="CP009149">
    <property type="protein sequence ID" value="AIJ05839.1"/>
    <property type="molecule type" value="Genomic_DNA"/>
</dbReference>
<name>A0A076LJT6_9EURY</name>
<proteinExistence type="inferred from homology"/>
<dbReference type="AlphaFoldDB" id="A0A076LJT6"/>
<evidence type="ECO:0000256" key="1">
    <source>
        <dbReference type="ARBA" id="ARBA00006103"/>
    </source>
</evidence>
<evidence type="ECO:0000256" key="7">
    <source>
        <dbReference type="ARBA" id="ARBA00023136"/>
    </source>
</evidence>
<accession>A0A076LJT6</accession>
<evidence type="ECO:0000256" key="8">
    <source>
        <dbReference type="ARBA" id="ARBA00037847"/>
    </source>
</evidence>
<dbReference type="STRING" id="1301915.JH146_0996"/>